<feature type="domain" description="Beta-lactamase class A catalytic" evidence="3">
    <location>
        <begin position="207"/>
        <end position="408"/>
    </location>
</feature>
<gene>
    <name evidence="6" type="ORF">FYJ82_07650</name>
    <name evidence="7" type="ORF">O6R09_00055</name>
</gene>
<evidence type="ECO:0000259" key="5">
    <source>
        <dbReference type="Pfam" id="PF19087"/>
    </source>
</evidence>
<proteinExistence type="predicted"/>
<evidence type="ECO:0000313" key="7">
    <source>
        <dbReference type="EMBL" id="WBB06434.1"/>
    </source>
</evidence>
<keyword evidence="9" id="KW-1185">Reference proteome</keyword>
<dbReference type="PANTHER" id="PTHR35333">
    <property type="entry name" value="BETA-LACTAMASE"/>
    <property type="match status" value="1"/>
</dbReference>
<dbReference type="InterPro" id="IPR000871">
    <property type="entry name" value="Beta-lactam_class-A"/>
</dbReference>
<dbReference type="InterPro" id="IPR012338">
    <property type="entry name" value="Beta-lactam/transpept-like"/>
</dbReference>
<dbReference type="EMBL" id="CP114883">
    <property type="protein sequence ID" value="WBB06434.1"/>
    <property type="molecule type" value="Genomic_DNA"/>
</dbReference>
<keyword evidence="6" id="KW-0378">Hydrolase</keyword>
<sequence length="428" mass="47595">MKKLFAVMLIPFFLVSLPVISTEKDMDLSNEEKYHLNTTVVSSSTYFDAIPQNPILIQDSTTYKDADLTVAADTLSANTPLTITDWLVNYATIPVFKLSDGSYIEASRQVVSDDVVFSQEAITQDFWLNDGFTVYQTPYVTGTKSVKTDLTPYSKVTVTQKAVTSHGTYYKVDGKGWIAATDLSETDNRMQKVQAMLNQKYNKSNYSIYVKQLGTQVTAEINADKVMYSASVAKLATLYYVEAQLQKGAITSDDKLVYVDAVNHFDKSYEPGGSGKMSKSADNKEYTVDTLLKAVAQYSDNVATNILGYYVAHQYDDDFNNTITAVAGTPIDMKERNMSAKTAANLMEAIYNQNGEIISYLSSTDFDSTRISKDIDVQVAHKIGDAYDYKHDVAIVYADQPFILSIFTNNASYDDITNIANDVYSILK</sequence>
<evidence type="ECO:0000259" key="4">
    <source>
        <dbReference type="Pfam" id="PF13457"/>
    </source>
</evidence>
<feature type="domain" description="DUF5776" evidence="5">
    <location>
        <begin position="46"/>
        <end position="111"/>
    </location>
</feature>
<dbReference type="GO" id="GO:0008800">
    <property type="term" value="F:beta-lactamase activity"/>
    <property type="evidence" value="ECO:0007669"/>
    <property type="project" value="InterPro"/>
</dbReference>
<dbReference type="AlphaFoldDB" id="A0A6N7X696"/>
<evidence type="ECO:0000313" key="9">
    <source>
        <dbReference type="Proteomes" id="UP001212085"/>
    </source>
</evidence>
<dbReference type="Proteomes" id="UP000471052">
    <property type="component" value="Unassembled WGS sequence"/>
</dbReference>
<reference evidence="7 9" key="2">
    <citation type="submission" date="2022-12" db="EMBL/GenBank/DDBJ databases">
        <title>Streptococcus alactolyticus LGM, complete genome.</title>
        <authorList>
            <person name="Liu Z."/>
            <person name="Mu C."/>
            <person name="Zhu W."/>
        </authorList>
    </citation>
    <scope>NUCLEOTIDE SEQUENCE [LARGE SCALE GENOMIC DNA]</scope>
    <source>
        <strain evidence="7 9">LGM</strain>
    </source>
</reference>
<evidence type="ECO:0000256" key="1">
    <source>
        <dbReference type="ARBA" id="ARBA00022729"/>
    </source>
</evidence>
<protein>
    <submittedName>
        <fullName evidence="6 7">Serine hydrolase</fullName>
    </submittedName>
</protein>
<name>A0A6N7X696_STRAY</name>
<dbReference type="Pfam" id="PF13457">
    <property type="entry name" value="GW"/>
    <property type="match status" value="1"/>
</dbReference>
<feature type="chain" id="PRO_5039687292" evidence="2">
    <location>
        <begin position="22"/>
        <end position="428"/>
    </location>
</feature>
<feature type="signal peptide" evidence="2">
    <location>
        <begin position="1"/>
        <end position="21"/>
    </location>
</feature>
<dbReference type="GO" id="GO:0030655">
    <property type="term" value="P:beta-lactam antibiotic catabolic process"/>
    <property type="evidence" value="ECO:0007669"/>
    <property type="project" value="InterPro"/>
</dbReference>
<keyword evidence="1 2" id="KW-0732">Signal</keyword>
<feature type="domain" description="GW" evidence="4">
    <location>
        <begin position="129"/>
        <end position="183"/>
    </location>
</feature>
<evidence type="ECO:0000313" key="6">
    <source>
        <dbReference type="EMBL" id="MST54248.1"/>
    </source>
</evidence>
<evidence type="ECO:0000313" key="8">
    <source>
        <dbReference type="Proteomes" id="UP000471052"/>
    </source>
</evidence>
<dbReference type="Gene3D" id="3.40.710.10">
    <property type="entry name" value="DD-peptidase/beta-lactamase superfamily"/>
    <property type="match status" value="1"/>
</dbReference>
<dbReference type="EMBL" id="VUNP01000036">
    <property type="protein sequence ID" value="MST54248.1"/>
    <property type="molecule type" value="Genomic_DNA"/>
</dbReference>
<dbReference type="Pfam" id="PF19087">
    <property type="entry name" value="DUF5776"/>
    <property type="match status" value="1"/>
</dbReference>
<organism evidence="6 8">
    <name type="scientific">Streptococcus alactolyticus</name>
    <dbReference type="NCBI Taxonomy" id="29389"/>
    <lineage>
        <taxon>Bacteria</taxon>
        <taxon>Bacillati</taxon>
        <taxon>Bacillota</taxon>
        <taxon>Bacilli</taxon>
        <taxon>Lactobacillales</taxon>
        <taxon>Streptococcaceae</taxon>
        <taxon>Streptococcus</taxon>
    </lineage>
</organism>
<dbReference type="InterPro" id="IPR038200">
    <property type="entry name" value="GW_dom_sf"/>
</dbReference>
<dbReference type="GO" id="GO:0046677">
    <property type="term" value="P:response to antibiotic"/>
    <property type="evidence" value="ECO:0007669"/>
    <property type="project" value="InterPro"/>
</dbReference>
<accession>A0A6N7X696</accession>
<reference evidence="6 8" key="1">
    <citation type="submission" date="2019-08" db="EMBL/GenBank/DDBJ databases">
        <title>In-depth cultivation of the pig gut microbiome towards novel bacterial diversity and tailored functional studies.</title>
        <authorList>
            <person name="Wylensek D."/>
            <person name="Hitch T.C.A."/>
            <person name="Clavel T."/>
        </authorList>
    </citation>
    <scope>NUCLEOTIDE SEQUENCE [LARGE SCALE GENOMIC DNA]</scope>
    <source>
        <strain evidence="6 8">BL-178-WT-3A</strain>
    </source>
</reference>
<dbReference type="Gene3D" id="2.30.30.170">
    <property type="match status" value="1"/>
</dbReference>
<dbReference type="PANTHER" id="PTHR35333:SF3">
    <property type="entry name" value="BETA-LACTAMASE-TYPE TRANSPEPTIDASE FOLD CONTAINING PROTEIN"/>
    <property type="match status" value="1"/>
</dbReference>
<evidence type="ECO:0000259" key="3">
    <source>
        <dbReference type="Pfam" id="PF13354"/>
    </source>
</evidence>
<dbReference type="Pfam" id="PF13354">
    <property type="entry name" value="Beta-lactamase2"/>
    <property type="match status" value="1"/>
</dbReference>
<dbReference type="GeneID" id="99636945"/>
<evidence type="ECO:0000256" key="2">
    <source>
        <dbReference type="SAM" id="SignalP"/>
    </source>
</evidence>
<dbReference type="SUPFAM" id="SSF56601">
    <property type="entry name" value="beta-lactamase/transpeptidase-like"/>
    <property type="match status" value="1"/>
</dbReference>
<dbReference type="InterPro" id="IPR045155">
    <property type="entry name" value="Beta-lactam_cat"/>
</dbReference>
<dbReference type="Proteomes" id="UP001212085">
    <property type="component" value="Chromosome"/>
</dbReference>
<dbReference type="RefSeq" id="WP_167829317.1">
    <property type="nucleotide sequence ID" value="NZ_BRXN01000037.1"/>
</dbReference>
<dbReference type="InterPro" id="IPR025987">
    <property type="entry name" value="GW_dom"/>
</dbReference>
<dbReference type="InterPro" id="IPR044081">
    <property type="entry name" value="DUF5776"/>
</dbReference>